<keyword evidence="2" id="KW-1185">Reference proteome</keyword>
<feature type="transmembrane region" description="Helical" evidence="1">
    <location>
        <begin position="20"/>
        <end position="45"/>
    </location>
</feature>
<evidence type="ECO:0000313" key="2">
    <source>
        <dbReference type="Proteomes" id="UP000050792"/>
    </source>
</evidence>
<proteinExistence type="predicted"/>
<reference evidence="3" key="2">
    <citation type="submission" date="2023-11" db="UniProtKB">
        <authorList>
            <consortium name="WormBaseParasite"/>
        </authorList>
    </citation>
    <scope>IDENTIFICATION</scope>
</reference>
<evidence type="ECO:0000313" key="3">
    <source>
        <dbReference type="WBParaSite" id="SRDH1_42460.1"/>
    </source>
</evidence>
<keyword evidence="1" id="KW-0472">Membrane</keyword>
<evidence type="ECO:0000256" key="1">
    <source>
        <dbReference type="SAM" id="Phobius"/>
    </source>
</evidence>
<name>A0AA85FCW3_9TREM</name>
<keyword evidence="1" id="KW-1133">Transmembrane helix</keyword>
<reference evidence="2" key="1">
    <citation type="submission" date="2022-06" db="EMBL/GenBank/DDBJ databases">
        <authorList>
            <person name="Berger JAMES D."/>
            <person name="Berger JAMES D."/>
        </authorList>
    </citation>
    <scope>NUCLEOTIDE SEQUENCE [LARGE SCALE GENOMIC DNA]</scope>
</reference>
<accession>A0AA85FCW3</accession>
<organism evidence="2 3">
    <name type="scientific">Schistosoma rodhaini</name>
    <dbReference type="NCBI Taxonomy" id="6188"/>
    <lineage>
        <taxon>Eukaryota</taxon>
        <taxon>Metazoa</taxon>
        <taxon>Spiralia</taxon>
        <taxon>Lophotrochozoa</taxon>
        <taxon>Platyhelminthes</taxon>
        <taxon>Trematoda</taxon>
        <taxon>Digenea</taxon>
        <taxon>Strigeidida</taxon>
        <taxon>Schistosomatoidea</taxon>
        <taxon>Schistosomatidae</taxon>
        <taxon>Schistosoma</taxon>
    </lineage>
</organism>
<dbReference type="AlphaFoldDB" id="A0AA85FCW3"/>
<dbReference type="Proteomes" id="UP000050792">
    <property type="component" value="Unassembled WGS sequence"/>
</dbReference>
<keyword evidence="1" id="KW-0812">Transmembrane</keyword>
<dbReference type="WBParaSite" id="SRDH1_42460.1">
    <property type="protein sequence ID" value="SRDH1_42460.1"/>
    <property type="gene ID" value="SRDH1_42460"/>
</dbReference>
<sequence length="55" mass="6780">MKAFRGQYLQIDSVTKDEGLIIHMFIIYPFFFKKIIHIFFHLFFYNEPIISFNFL</sequence>
<protein>
    <submittedName>
        <fullName evidence="3">Uncharacterized protein</fullName>
    </submittedName>
</protein>